<evidence type="ECO:0000313" key="2">
    <source>
        <dbReference type="Proteomes" id="UP000000233"/>
    </source>
</evidence>
<proteinExistence type="predicted"/>
<accession>A4VQN4</accession>
<gene>
    <name evidence="1" type="ordered locus">PST_3661</name>
</gene>
<dbReference type="AlphaFoldDB" id="A4VQN4"/>
<protein>
    <submittedName>
        <fullName evidence="1">Uncharacterized protein</fullName>
    </submittedName>
</protein>
<dbReference type="HOGENOM" id="CLU_3102885_0_0_6"/>
<dbReference type="Proteomes" id="UP000000233">
    <property type="component" value="Chromosome"/>
</dbReference>
<reference evidence="1 2" key="1">
    <citation type="journal article" date="2008" name="Proc. Natl. Acad. Sci. U.S.A.">
        <title>Nitrogen fixation island and rhizosphere competence traits in the genome of root-associated Pseudomonas stutzeri A1501.</title>
        <authorList>
            <person name="Yan Y."/>
            <person name="Yang J."/>
            <person name="Dou Y."/>
            <person name="Chen M."/>
            <person name="Ping S."/>
            <person name="Peng J."/>
            <person name="Lu W."/>
            <person name="Zhang W."/>
            <person name="Yao Z."/>
            <person name="Li H."/>
            <person name="Liu W."/>
            <person name="He S."/>
            <person name="Geng L."/>
            <person name="Zhang X."/>
            <person name="Yang F."/>
            <person name="Yu H."/>
            <person name="Zhan Y."/>
            <person name="Li D."/>
            <person name="Lin Z."/>
            <person name="Wang Y."/>
            <person name="Elmerich C."/>
            <person name="Lin M."/>
            <person name="Jin Q."/>
        </authorList>
    </citation>
    <scope>NUCLEOTIDE SEQUENCE [LARGE SCALE GENOMIC DNA]</scope>
    <source>
        <strain evidence="1 2">A1501</strain>
    </source>
</reference>
<keyword evidence="2" id="KW-1185">Reference proteome</keyword>
<name>A4VQN4_STUS1</name>
<sequence>MLTDFFAILPIHIGRSRQSSLLPETRMMRVSFEEWCPGEDSNFHGVATART</sequence>
<dbReference type="EMBL" id="CP000304">
    <property type="protein sequence ID" value="ABP81285.1"/>
    <property type="molecule type" value="Genomic_DNA"/>
</dbReference>
<dbReference type="KEGG" id="psa:PST_3661"/>
<evidence type="ECO:0000313" key="1">
    <source>
        <dbReference type="EMBL" id="ABP81285.1"/>
    </source>
</evidence>
<organism evidence="1 2">
    <name type="scientific">Stutzerimonas stutzeri (strain A1501)</name>
    <name type="common">Pseudomonas stutzeri</name>
    <dbReference type="NCBI Taxonomy" id="379731"/>
    <lineage>
        <taxon>Bacteria</taxon>
        <taxon>Pseudomonadati</taxon>
        <taxon>Pseudomonadota</taxon>
        <taxon>Gammaproteobacteria</taxon>
        <taxon>Pseudomonadales</taxon>
        <taxon>Pseudomonadaceae</taxon>
        <taxon>Stutzerimonas</taxon>
    </lineage>
</organism>